<feature type="domain" description="UBX" evidence="3">
    <location>
        <begin position="345"/>
        <end position="433"/>
    </location>
</feature>
<dbReference type="EMBL" id="CP058607">
    <property type="protein sequence ID" value="QLG72415.1"/>
    <property type="molecule type" value="Genomic_DNA"/>
</dbReference>
<evidence type="ECO:0000313" key="4">
    <source>
        <dbReference type="EMBL" id="QLG72415.1"/>
    </source>
</evidence>
<dbReference type="InterPro" id="IPR029071">
    <property type="entry name" value="Ubiquitin-like_domsf"/>
</dbReference>
<keyword evidence="2" id="KW-1133">Transmembrane helix</keyword>
<organism evidence="4 5">
    <name type="scientific">Zygotorulaspora mrakii</name>
    <name type="common">Zygosaccharomyces mrakii</name>
    <dbReference type="NCBI Taxonomy" id="42260"/>
    <lineage>
        <taxon>Eukaryota</taxon>
        <taxon>Fungi</taxon>
        <taxon>Dikarya</taxon>
        <taxon>Ascomycota</taxon>
        <taxon>Saccharomycotina</taxon>
        <taxon>Saccharomycetes</taxon>
        <taxon>Saccharomycetales</taxon>
        <taxon>Saccharomycetaceae</taxon>
        <taxon>Zygotorulaspora</taxon>
    </lineage>
</organism>
<accession>A0A7H9B166</accession>
<dbReference type="Gene3D" id="3.40.30.10">
    <property type="entry name" value="Glutaredoxin"/>
    <property type="match status" value="1"/>
</dbReference>
<dbReference type="GO" id="GO:0005783">
    <property type="term" value="C:endoplasmic reticulum"/>
    <property type="evidence" value="ECO:0007669"/>
    <property type="project" value="TreeGrafter"/>
</dbReference>
<dbReference type="KEGG" id="zmk:HG535_0D01230"/>
<dbReference type="InterPro" id="IPR006577">
    <property type="entry name" value="UAS"/>
</dbReference>
<dbReference type="RefSeq" id="XP_037144143.1">
    <property type="nucleotide sequence ID" value="XM_037288248.1"/>
</dbReference>
<feature type="transmembrane region" description="Helical" evidence="2">
    <location>
        <begin position="70"/>
        <end position="91"/>
    </location>
</feature>
<keyword evidence="5" id="KW-1185">Reference proteome</keyword>
<dbReference type="AlphaFoldDB" id="A0A7H9B166"/>
<feature type="compositionally biased region" description="Low complexity" evidence="1">
    <location>
        <begin position="23"/>
        <end position="32"/>
    </location>
</feature>
<protein>
    <recommendedName>
        <fullName evidence="3">UBX domain-containing protein</fullName>
    </recommendedName>
</protein>
<dbReference type="CDD" id="cd01767">
    <property type="entry name" value="UBX"/>
    <property type="match status" value="1"/>
</dbReference>
<keyword evidence="2" id="KW-0472">Membrane</keyword>
<sequence length="446" mass="51152">MDLFRRILHGGEVPFTPIPGTFPEPQTQQETQTQRRDGSEQEETSRPTTRRTILSRRTIAMMVLQLPLVILHYIMSFMITMVSLIKPLYALQGFYKRKSMRTSDGKSRLNNLLELLSNESERTLNSEDSGLTTYSFGSLYSLENGSFCQDIVQGSYTDLLNACSEQCKFAMIYLHDSLLDNSTEYVNGLLCTEQFTTLIKKYQILLWFSDVSTSEGLQVANALKVRQFPFLGLLSLKAENKIELFGRMEGSLTQYKANFLENMLGKAYSKLLQIRQQRQNNALQQLIREQQDNRYNESLSADQRRERERATQRDTMNQAIEQARLKMLWLLWRKSTLAPEPSSDSGIPTCKVAIRADSGERVIRRFDASLPIEEIYAFVELQRTPNTLDAEESQNTGAPPRGYHHQYEFTLVSPVPRKELEPSTVIHDETAIFPSGTIIIENVNRD</sequence>
<dbReference type="Pfam" id="PF00789">
    <property type="entry name" value="UBX"/>
    <property type="match status" value="1"/>
</dbReference>
<dbReference type="OrthoDB" id="1026733at2759"/>
<dbReference type="Proteomes" id="UP000509704">
    <property type="component" value="Chromosome 4"/>
</dbReference>
<dbReference type="GeneID" id="59236139"/>
<dbReference type="SUPFAM" id="SSF54236">
    <property type="entry name" value="Ubiquitin-like"/>
    <property type="match status" value="1"/>
</dbReference>
<evidence type="ECO:0000259" key="3">
    <source>
        <dbReference type="PROSITE" id="PS50033"/>
    </source>
</evidence>
<dbReference type="Gene3D" id="3.10.20.90">
    <property type="entry name" value="Phosphatidylinositol 3-kinase Catalytic Subunit, Chain A, domain 1"/>
    <property type="match status" value="1"/>
</dbReference>
<dbReference type="PROSITE" id="PS50033">
    <property type="entry name" value="UBX"/>
    <property type="match status" value="1"/>
</dbReference>
<dbReference type="PANTHER" id="PTHR23322:SF103">
    <property type="entry name" value="UBX DOMAIN-CONTAINING PROTEIN 3"/>
    <property type="match status" value="1"/>
</dbReference>
<dbReference type="PANTHER" id="PTHR23322">
    <property type="entry name" value="FAS-ASSOCIATED PROTEIN"/>
    <property type="match status" value="1"/>
</dbReference>
<dbReference type="SUPFAM" id="SSF52833">
    <property type="entry name" value="Thioredoxin-like"/>
    <property type="match status" value="1"/>
</dbReference>
<reference evidence="4 5" key="1">
    <citation type="submission" date="2020-07" db="EMBL/GenBank/DDBJ databases">
        <title>The yeast mating-type switching endonuclease HO is a domesticated member of an unorthodox homing genetic element family.</title>
        <authorList>
            <person name="Coughlan A.Y."/>
            <person name="Lombardi L."/>
            <person name="Braun-Galleani S."/>
            <person name="Martos A.R."/>
            <person name="Galeote V."/>
            <person name="Bigey F."/>
            <person name="Dequin S."/>
            <person name="Byrne K.P."/>
            <person name="Wolfe K.H."/>
        </authorList>
    </citation>
    <scope>NUCLEOTIDE SEQUENCE [LARGE SCALE GENOMIC DNA]</scope>
    <source>
        <strain evidence="4 5">NRRL Y-6702</strain>
    </source>
</reference>
<dbReference type="SMART" id="SM00594">
    <property type="entry name" value="UAS"/>
    <property type="match status" value="1"/>
</dbReference>
<proteinExistence type="predicted"/>
<evidence type="ECO:0000256" key="1">
    <source>
        <dbReference type="SAM" id="MobiDB-lite"/>
    </source>
</evidence>
<feature type="compositionally biased region" description="Basic and acidic residues" evidence="1">
    <location>
        <begin position="302"/>
        <end position="312"/>
    </location>
</feature>
<dbReference type="SMART" id="SM00166">
    <property type="entry name" value="UBX"/>
    <property type="match status" value="1"/>
</dbReference>
<dbReference type="GO" id="GO:0043130">
    <property type="term" value="F:ubiquitin binding"/>
    <property type="evidence" value="ECO:0007669"/>
    <property type="project" value="TreeGrafter"/>
</dbReference>
<dbReference type="InterPro" id="IPR036249">
    <property type="entry name" value="Thioredoxin-like_sf"/>
</dbReference>
<dbReference type="InterPro" id="IPR001012">
    <property type="entry name" value="UBX_dom"/>
</dbReference>
<dbReference type="GO" id="GO:0036503">
    <property type="term" value="P:ERAD pathway"/>
    <property type="evidence" value="ECO:0007669"/>
    <property type="project" value="TreeGrafter"/>
</dbReference>
<feature type="region of interest" description="Disordered" evidence="1">
    <location>
        <begin position="9"/>
        <end position="50"/>
    </location>
</feature>
<evidence type="ECO:0000313" key="5">
    <source>
        <dbReference type="Proteomes" id="UP000509704"/>
    </source>
</evidence>
<dbReference type="InterPro" id="IPR050730">
    <property type="entry name" value="UBX_domain-protein"/>
</dbReference>
<name>A0A7H9B166_ZYGMR</name>
<keyword evidence="2" id="KW-0812">Transmembrane</keyword>
<evidence type="ECO:0000256" key="2">
    <source>
        <dbReference type="SAM" id="Phobius"/>
    </source>
</evidence>
<gene>
    <name evidence="4" type="ORF">HG535_0D01230</name>
</gene>
<feature type="region of interest" description="Disordered" evidence="1">
    <location>
        <begin position="294"/>
        <end position="313"/>
    </location>
</feature>
<feature type="compositionally biased region" description="Basic and acidic residues" evidence="1">
    <location>
        <begin position="33"/>
        <end position="45"/>
    </location>
</feature>